<comment type="caution">
    <text evidence="7">The sequence shown here is derived from an EMBL/GenBank/DDBJ whole genome shotgun (WGS) entry which is preliminary data.</text>
</comment>
<evidence type="ECO:0000313" key="7">
    <source>
        <dbReference type="EMBL" id="ROW03140.1"/>
    </source>
</evidence>
<evidence type="ECO:0000256" key="2">
    <source>
        <dbReference type="ARBA" id="ARBA00022771"/>
    </source>
</evidence>
<feature type="compositionally biased region" description="Basic and acidic residues" evidence="5">
    <location>
        <begin position="40"/>
        <end position="50"/>
    </location>
</feature>
<evidence type="ECO:0000313" key="8">
    <source>
        <dbReference type="Proteomes" id="UP000285146"/>
    </source>
</evidence>
<dbReference type="GO" id="GO:0043565">
    <property type="term" value="F:sequence-specific DNA binding"/>
    <property type="evidence" value="ECO:0007669"/>
    <property type="project" value="InterPro"/>
</dbReference>
<dbReference type="InterPro" id="IPR051140">
    <property type="entry name" value="GATA_TF"/>
</dbReference>
<evidence type="ECO:0000256" key="1">
    <source>
        <dbReference type="ARBA" id="ARBA00022723"/>
    </source>
</evidence>
<dbReference type="PROSITE" id="PS00344">
    <property type="entry name" value="GATA_ZN_FINGER_1"/>
    <property type="match status" value="1"/>
</dbReference>
<name>A0A423WIC7_9PEZI</name>
<dbReference type="PANTHER" id="PTHR45658:SF123">
    <property type="entry name" value="GATA-TYPE DOMAIN-CONTAINING PROTEIN"/>
    <property type="match status" value="1"/>
</dbReference>
<feature type="compositionally biased region" description="Low complexity" evidence="5">
    <location>
        <begin position="88"/>
        <end position="100"/>
    </location>
</feature>
<dbReference type="Proteomes" id="UP000285146">
    <property type="component" value="Unassembled WGS sequence"/>
</dbReference>
<evidence type="ECO:0000256" key="4">
    <source>
        <dbReference type="PROSITE-ProRule" id="PRU00094"/>
    </source>
</evidence>
<feature type="compositionally biased region" description="Pro residues" evidence="5">
    <location>
        <begin position="198"/>
        <end position="208"/>
    </location>
</feature>
<proteinExistence type="predicted"/>
<dbReference type="InterPro" id="IPR000679">
    <property type="entry name" value="Znf_GATA"/>
</dbReference>
<feature type="compositionally biased region" description="Basic and acidic residues" evidence="5">
    <location>
        <begin position="167"/>
        <end position="180"/>
    </location>
</feature>
<sequence>MATATLLNPAPHYQNYQPPYSNYSHPAASSSMPGIISPVEPRRISDDTEPQRQSLPSIQEVISGTKPSAPAFPPPLSTSVSGPPSLPSPFASSASSRPFADLSPQDRHSSPRSAHNPASFPAREPMPQPMPPFSDPSRPPLSVRPPAPPPLNTYHPGARPSPPPLKMESRGAERQADSHRMNGSYTHSAASEQSSLPYPQPGQLPPGQLPLSAHPVSPRHGAPSLPSPYDGSRSSMHEDADYMRRENKYEQTLSRHFEAWQYQESLAKIASGSRTIFNFADAYGRCAAEEQGPGSHPMPTRLPSEREIGDMLNMAEWMKGMLDGLRTMVQQSAVMNDRAREASRGKGPYEDEEMAMYGDGMKSAYEMAGVKKRRGRAAPPGRCHSCNRIDTPEWRRGPDGARTLCNACGLHYAKLERKKQIDAKNQSFHDFRASIAPVTVPTEAARTSP</sequence>
<dbReference type="SUPFAM" id="SSF57716">
    <property type="entry name" value="Glucocorticoid receptor-like (DNA-binding domain)"/>
    <property type="match status" value="1"/>
</dbReference>
<dbReference type="PANTHER" id="PTHR45658">
    <property type="entry name" value="GATA TRANSCRIPTION FACTOR"/>
    <property type="match status" value="1"/>
</dbReference>
<protein>
    <recommendedName>
        <fullName evidence="6">GATA-type domain-containing protein</fullName>
    </recommendedName>
</protein>
<dbReference type="InParanoid" id="A0A423WIC7"/>
<feature type="compositionally biased region" description="Polar residues" evidence="5">
    <location>
        <begin position="51"/>
        <end position="66"/>
    </location>
</feature>
<keyword evidence="3" id="KW-0862">Zinc</keyword>
<feature type="region of interest" description="Disordered" evidence="5">
    <location>
        <begin position="1"/>
        <end position="237"/>
    </location>
</feature>
<accession>A0A423WIC7</accession>
<feature type="domain" description="GATA-type" evidence="6">
    <location>
        <begin position="382"/>
        <end position="432"/>
    </location>
</feature>
<dbReference type="PROSITE" id="PS50114">
    <property type="entry name" value="GATA_ZN_FINGER_2"/>
    <property type="match status" value="1"/>
</dbReference>
<feature type="compositionally biased region" description="Pro residues" evidence="5">
    <location>
        <begin position="124"/>
        <end position="151"/>
    </location>
</feature>
<dbReference type="EMBL" id="LKEB01000050">
    <property type="protein sequence ID" value="ROW03140.1"/>
    <property type="molecule type" value="Genomic_DNA"/>
</dbReference>
<gene>
    <name evidence="7" type="ORF">VPNG_08143</name>
</gene>
<evidence type="ECO:0000256" key="5">
    <source>
        <dbReference type="SAM" id="MobiDB-lite"/>
    </source>
</evidence>
<dbReference type="Pfam" id="PF00320">
    <property type="entry name" value="GATA"/>
    <property type="match status" value="1"/>
</dbReference>
<dbReference type="CDD" id="cd00202">
    <property type="entry name" value="ZnF_GATA"/>
    <property type="match status" value="1"/>
</dbReference>
<feature type="compositionally biased region" description="Polar residues" evidence="5">
    <location>
        <begin position="14"/>
        <end position="32"/>
    </location>
</feature>
<keyword evidence="1" id="KW-0479">Metal-binding</keyword>
<dbReference type="STRING" id="1230097.A0A423WIC7"/>
<dbReference type="OrthoDB" id="2162994at2759"/>
<feature type="compositionally biased region" description="Polar residues" evidence="5">
    <location>
        <begin position="181"/>
        <end position="192"/>
    </location>
</feature>
<organism evidence="7 8">
    <name type="scientific">Cytospora leucostoma</name>
    <dbReference type="NCBI Taxonomy" id="1230097"/>
    <lineage>
        <taxon>Eukaryota</taxon>
        <taxon>Fungi</taxon>
        <taxon>Dikarya</taxon>
        <taxon>Ascomycota</taxon>
        <taxon>Pezizomycotina</taxon>
        <taxon>Sordariomycetes</taxon>
        <taxon>Sordariomycetidae</taxon>
        <taxon>Diaporthales</taxon>
        <taxon>Cytosporaceae</taxon>
        <taxon>Cytospora</taxon>
    </lineage>
</organism>
<keyword evidence="2 4" id="KW-0863">Zinc-finger</keyword>
<reference evidence="7 8" key="1">
    <citation type="submission" date="2015-09" db="EMBL/GenBank/DDBJ databases">
        <title>Host preference determinants of Valsa canker pathogens revealed by comparative genomics.</title>
        <authorList>
            <person name="Yin Z."/>
            <person name="Huang L."/>
        </authorList>
    </citation>
    <scope>NUCLEOTIDE SEQUENCE [LARGE SCALE GENOMIC DNA]</scope>
    <source>
        <strain evidence="7 8">SXYLt</strain>
    </source>
</reference>
<evidence type="ECO:0000259" key="6">
    <source>
        <dbReference type="PROSITE" id="PS50114"/>
    </source>
</evidence>
<dbReference type="InterPro" id="IPR013088">
    <property type="entry name" value="Znf_NHR/GATA"/>
</dbReference>
<dbReference type="Gene3D" id="3.30.50.10">
    <property type="entry name" value="Erythroid Transcription Factor GATA-1, subunit A"/>
    <property type="match status" value="1"/>
</dbReference>
<dbReference type="GO" id="GO:0008270">
    <property type="term" value="F:zinc ion binding"/>
    <property type="evidence" value="ECO:0007669"/>
    <property type="project" value="UniProtKB-KW"/>
</dbReference>
<dbReference type="GO" id="GO:0006355">
    <property type="term" value="P:regulation of DNA-templated transcription"/>
    <property type="evidence" value="ECO:0007669"/>
    <property type="project" value="InterPro"/>
</dbReference>
<dbReference type="SMART" id="SM00401">
    <property type="entry name" value="ZnF_GATA"/>
    <property type="match status" value="1"/>
</dbReference>
<evidence type="ECO:0000256" key="3">
    <source>
        <dbReference type="ARBA" id="ARBA00022833"/>
    </source>
</evidence>
<keyword evidence="8" id="KW-1185">Reference proteome</keyword>
<dbReference type="AlphaFoldDB" id="A0A423WIC7"/>